<dbReference type="InterPro" id="IPR002575">
    <property type="entry name" value="Aminoglycoside_PTrfase"/>
</dbReference>
<reference evidence="2" key="1">
    <citation type="submission" date="2019-04" db="EMBL/GenBank/DDBJ databases">
        <title>Evolution of Biomass-Degrading Anaerobic Consortia Revealed by Metagenomics.</title>
        <authorList>
            <person name="Peng X."/>
        </authorList>
    </citation>
    <scope>NUCLEOTIDE SEQUENCE</scope>
    <source>
        <strain evidence="2">SIG240</strain>
    </source>
</reference>
<dbReference type="PANTHER" id="PTHR33495:SF14">
    <property type="entry name" value="ANTI-SIGMA FACTOR ANTAGONIST"/>
    <property type="match status" value="1"/>
</dbReference>
<dbReference type="Gene3D" id="3.30.750.24">
    <property type="entry name" value="STAS domain"/>
    <property type="match status" value="1"/>
</dbReference>
<dbReference type="InterPro" id="IPR002645">
    <property type="entry name" value="STAS_dom"/>
</dbReference>
<comment type="caution">
    <text evidence="2">The sequence shown here is derived from an EMBL/GenBank/DDBJ whole genome shotgun (WGS) entry which is preliminary data.</text>
</comment>
<dbReference type="InterPro" id="IPR011009">
    <property type="entry name" value="Kinase-like_dom_sf"/>
</dbReference>
<dbReference type="PROSITE" id="PS50801">
    <property type="entry name" value="STAS"/>
    <property type="match status" value="1"/>
</dbReference>
<dbReference type="SUPFAM" id="SSF52091">
    <property type="entry name" value="SpoIIaa-like"/>
    <property type="match status" value="1"/>
</dbReference>
<dbReference type="EMBL" id="SVBY01000028">
    <property type="protein sequence ID" value="MBE6092568.1"/>
    <property type="molecule type" value="Genomic_DNA"/>
</dbReference>
<dbReference type="AlphaFoldDB" id="A0A927WTP6"/>
<dbReference type="Pfam" id="PF01740">
    <property type="entry name" value="STAS"/>
    <property type="match status" value="1"/>
</dbReference>
<dbReference type="SUPFAM" id="SSF56112">
    <property type="entry name" value="Protein kinase-like (PK-like)"/>
    <property type="match status" value="1"/>
</dbReference>
<proteinExistence type="predicted"/>
<accession>A0A927WTP6</accession>
<organism evidence="2 3">
    <name type="scientific">Selenomonas ruminantium</name>
    <dbReference type="NCBI Taxonomy" id="971"/>
    <lineage>
        <taxon>Bacteria</taxon>
        <taxon>Bacillati</taxon>
        <taxon>Bacillota</taxon>
        <taxon>Negativicutes</taxon>
        <taxon>Selenomonadales</taxon>
        <taxon>Selenomonadaceae</taxon>
        <taxon>Selenomonas</taxon>
    </lineage>
</organism>
<dbReference type="Proteomes" id="UP000761380">
    <property type="component" value="Unassembled WGS sequence"/>
</dbReference>
<dbReference type="GO" id="GO:0043856">
    <property type="term" value="F:anti-sigma factor antagonist activity"/>
    <property type="evidence" value="ECO:0007669"/>
    <property type="project" value="TreeGrafter"/>
</dbReference>
<name>A0A927WTP6_SELRU</name>
<dbReference type="InterPro" id="IPR036513">
    <property type="entry name" value="STAS_dom_sf"/>
</dbReference>
<dbReference type="CDD" id="cd07043">
    <property type="entry name" value="STAS_anti-anti-sigma_factors"/>
    <property type="match status" value="1"/>
</dbReference>
<dbReference type="Pfam" id="PF01636">
    <property type="entry name" value="APH"/>
    <property type="match status" value="1"/>
</dbReference>
<feature type="domain" description="STAS" evidence="1">
    <location>
        <begin position="3"/>
        <end position="98"/>
    </location>
</feature>
<evidence type="ECO:0000259" key="1">
    <source>
        <dbReference type="PROSITE" id="PS50801"/>
    </source>
</evidence>
<evidence type="ECO:0000313" key="2">
    <source>
        <dbReference type="EMBL" id="MBE6092568.1"/>
    </source>
</evidence>
<dbReference type="PANTHER" id="PTHR33495">
    <property type="entry name" value="ANTI-SIGMA FACTOR ANTAGONIST TM_1081-RELATED-RELATED"/>
    <property type="match status" value="1"/>
</dbReference>
<sequence length="401" mass="45459">MENVKKSRTDNSVLLIPLAGVINADNASAVAQTIAEQRAAARDYTALVFDAKDLTYISSAGLRIIMQVIKEEKLRKHAPVSMIEVSRDVYDILDMTGFTTFVDVQKALREISLEGSTVIGEGFFGKVYRLNPETVVKVYANEESIPVIKREQARAKKAFIKGIPTAISYDIVRVGDTYGSVFELLQAKSFNDWVIEYEDCPEKLDELIQLYVSCLKQVHETELDMGDLPFARDEMLEKVAVLQAYLPQDVQQRLQNLLASLPDDLHAVHGDFQMKNVMLCNGEPMLIDMETLCIGQPIFDLQGIYVAYKAFPEDEPDNATKFLGIRPETADYIWRRLLELYFGTEANLREIEEKIKVLAYIRFLQLLVTTDLQNSELGKLRIKHTQEHLQELSANITSLKI</sequence>
<evidence type="ECO:0000313" key="3">
    <source>
        <dbReference type="Proteomes" id="UP000761380"/>
    </source>
</evidence>
<gene>
    <name evidence="2" type="ORF">E7201_05285</name>
</gene>
<protein>
    <submittedName>
        <fullName evidence="2">STAS domain-containing protein</fullName>
    </submittedName>
</protein>
<dbReference type="Gene3D" id="3.90.1200.10">
    <property type="match status" value="1"/>
</dbReference>